<proteinExistence type="predicted"/>
<keyword evidence="7" id="KW-1185">Reference proteome</keyword>
<dbReference type="EMBL" id="JBEZAE010000011">
    <property type="protein sequence ID" value="MEU7072241.1"/>
    <property type="molecule type" value="Genomic_DNA"/>
</dbReference>
<keyword evidence="3" id="KW-0560">Oxidoreductase</keyword>
<evidence type="ECO:0000259" key="5">
    <source>
        <dbReference type="Pfam" id="PF00296"/>
    </source>
</evidence>
<dbReference type="SUPFAM" id="SSF51679">
    <property type="entry name" value="Bacterial luciferase-like"/>
    <property type="match status" value="1"/>
</dbReference>
<name>A0ABV3CBU3_9ACTN</name>
<dbReference type="PANTHER" id="PTHR30011:SF16">
    <property type="entry name" value="C2H2 FINGER DOMAIN TRANSCRIPTION FACTOR (EUROFUNG)-RELATED"/>
    <property type="match status" value="1"/>
</dbReference>
<dbReference type="InterPro" id="IPR011251">
    <property type="entry name" value="Luciferase-like_dom"/>
</dbReference>
<feature type="domain" description="Luciferase-like" evidence="5">
    <location>
        <begin position="30"/>
        <end position="270"/>
    </location>
</feature>
<dbReference type="RefSeq" id="WP_358473187.1">
    <property type="nucleotide sequence ID" value="NZ_JBEZAE010000011.1"/>
</dbReference>
<dbReference type="Proteomes" id="UP001551329">
    <property type="component" value="Unassembled WGS sequence"/>
</dbReference>
<evidence type="ECO:0000256" key="3">
    <source>
        <dbReference type="ARBA" id="ARBA00023002"/>
    </source>
</evidence>
<dbReference type="Pfam" id="PF00296">
    <property type="entry name" value="Bac_luciferase"/>
    <property type="match status" value="1"/>
</dbReference>
<dbReference type="InterPro" id="IPR051260">
    <property type="entry name" value="Diverse_substr_monoxygenases"/>
</dbReference>
<keyword evidence="4" id="KW-0503">Monooxygenase</keyword>
<evidence type="ECO:0000256" key="4">
    <source>
        <dbReference type="ARBA" id="ARBA00023033"/>
    </source>
</evidence>
<dbReference type="Gene3D" id="3.20.20.30">
    <property type="entry name" value="Luciferase-like domain"/>
    <property type="match status" value="1"/>
</dbReference>
<evidence type="ECO:0000313" key="7">
    <source>
        <dbReference type="Proteomes" id="UP001551329"/>
    </source>
</evidence>
<keyword evidence="2" id="KW-0288">FMN</keyword>
<keyword evidence="1" id="KW-0285">Flavoprotein</keyword>
<accession>A0ABV3CBU3</accession>
<gene>
    <name evidence="6" type="ORF">AB0A88_19135</name>
</gene>
<sequence length="388" mass="40927">MPRPALRLAVELDGDGAHPAAWRRAAHAPGELLTARRLARTAAAAENAGFTLVTLDDSILPPASGDGPAGRIGAVERAAFVAASTSVVGIAPVVATTYAEPFHVSSQLSSLDHLSAGRAGWVVGAEEDPTAARAWGRPLVEGPEALAREARDGVRVVRDLWDSWEDDAVIRSVATSRYLDRERLHAVDFTGETYSVKGPSIVPRPPQGRPVVLARQVLVPAELTDVALVGGTTAAETGAAGDAAKAAGVPLSFAEIEVALDTPRDTARERIADLERHSPWEEHPDRLRYTGSAEGLVALLAELAPYVDGVRLLPLVLDEDLSVLSRLVLPELFVRRLATRPLPGTTLRTSLGLPRPVSRFATDADTGADIDTGAVGATAAALVREETR</sequence>
<reference evidence="6 7" key="1">
    <citation type="submission" date="2024-06" db="EMBL/GenBank/DDBJ databases">
        <title>The Natural Products Discovery Center: Release of the First 8490 Sequenced Strains for Exploring Actinobacteria Biosynthetic Diversity.</title>
        <authorList>
            <person name="Kalkreuter E."/>
            <person name="Kautsar S.A."/>
            <person name="Yang D."/>
            <person name="Bader C.D."/>
            <person name="Teijaro C.N."/>
            <person name="Fluegel L."/>
            <person name="Davis C.M."/>
            <person name="Simpson J.R."/>
            <person name="Lauterbach L."/>
            <person name="Steele A.D."/>
            <person name="Gui C."/>
            <person name="Meng S."/>
            <person name="Li G."/>
            <person name="Viehrig K."/>
            <person name="Ye F."/>
            <person name="Su P."/>
            <person name="Kiefer A.F."/>
            <person name="Nichols A."/>
            <person name="Cepeda A.J."/>
            <person name="Yan W."/>
            <person name="Fan B."/>
            <person name="Jiang Y."/>
            <person name="Adhikari A."/>
            <person name="Zheng C.-J."/>
            <person name="Schuster L."/>
            <person name="Cowan T.M."/>
            <person name="Smanski M.J."/>
            <person name="Chevrette M.G."/>
            <person name="De Carvalho L.P.S."/>
            <person name="Shen B."/>
        </authorList>
    </citation>
    <scope>NUCLEOTIDE SEQUENCE [LARGE SCALE GENOMIC DNA]</scope>
    <source>
        <strain evidence="6 7">NPDC045974</strain>
    </source>
</reference>
<dbReference type="InterPro" id="IPR036661">
    <property type="entry name" value="Luciferase-like_sf"/>
</dbReference>
<protein>
    <submittedName>
        <fullName evidence="6">LLM class flavin-dependent oxidoreductase</fullName>
    </submittedName>
</protein>
<organism evidence="6 7">
    <name type="scientific">Streptomyces narbonensis</name>
    <dbReference type="NCBI Taxonomy" id="67333"/>
    <lineage>
        <taxon>Bacteria</taxon>
        <taxon>Bacillati</taxon>
        <taxon>Actinomycetota</taxon>
        <taxon>Actinomycetes</taxon>
        <taxon>Kitasatosporales</taxon>
        <taxon>Streptomycetaceae</taxon>
        <taxon>Streptomyces</taxon>
    </lineage>
</organism>
<evidence type="ECO:0000256" key="1">
    <source>
        <dbReference type="ARBA" id="ARBA00022630"/>
    </source>
</evidence>
<evidence type="ECO:0000256" key="2">
    <source>
        <dbReference type="ARBA" id="ARBA00022643"/>
    </source>
</evidence>
<comment type="caution">
    <text evidence="6">The sequence shown here is derived from an EMBL/GenBank/DDBJ whole genome shotgun (WGS) entry which is preliminary data.</text>
</comment>
<dbReference type="PANTHER" id="PTHR30011">
    <property type="entry name" value="ALKANESULFONATE MONOOXYGENASE-RELATED"/>
    <property type="match status" value="1"/>
</dbReference>
<evidence type="ECO:0000313" key="6">
    <source>
        <dbReference type="EMBL" id="MEU7072241.1"/>
    </source>
</evidence>